<evidence type="ECO:0000313" key="3">
    <source>
        <dbReference type="Proteomes" id="UP000285757"/>
    </source>
</evidence>
<name>A0A423LN85_PSEFL</name>
<feature type="transmembrane region" description="Helical" evidence="1">
    <location>
        <begin position="125"/>
        <end position="147"/>
    </location>
</feature>
<keyword evidence="1" id="KW-1133">Transmembrane helix</keyword>
<dbReference type="EMBL" id="MOBU01000006">
    <property type="protein sequence ID" value="RON69765.1"/>
    <property type="molecule type" value="Genomic_DNA"/>
</dbReference>
<protein>
    <submittedName>
        <fullName evidence="2">Uncharacterized protein</fullName>
    </submittedName>
</protein>
<evidence type="ECO:0000256" key="1">
    <source>
        <dbReference type="SAM" id="Phobius"/>
    </source>
</evidence>
<accession>A0A423LN85</accession>
<keyword evidence="1" id="KW-0472">Membrane</keyword>
<proteinExistence type="predicted"/>
<dbReference type="AlphaFoldDB" id="A0A423LN85"/>
<dbReference type="Proteomes" id="UP000285757">
    <property type="component" value="Unassembled WGS sequence"/>
</dbReference>
<keyword evidence="1" id="KW-0812">Transmembrane</keyword>
<comment type="caution">
    <text evidence="2">The sequence shown here is derived from an EMBL/GenBank/DDBJ whole genome shotgun (WGS) entry which is preliminary data.</text>
</comment>
<dbReference type="RefSeq" id="WP_123532059.1">
    <property type="nucleotide sequence ID" value="NZ_MOBU01000006.1"/>
</dbReference>
<gene>
    <name evidence="2" type="ORF">BK671_10180</name>
</gene>
<organism evidence="2 3">
    <name type="scientific">Pseudomonas fluorescens</name>
    <dbReference type="NCBI Taxonomy" id="294"/>
    <lineage>
        <taxon>Bacteria</taxon>
        <taxon>Pseudomonadati</taxon>
        <taxon>Pseudomonadota</taxon>
        <taxon>Gammaproteobacteria</taxon>
        <taxon>Pseudomonadales</taxon>
        <taxon>Pseudomonadaceae</taxon>
        <taxon>Pseudomonas</taxon>
    </lineage>
</organism>
<evidence type="ECO:0000313" key="2">
    <source>
        <dbReference type="EMBL" id="RON69765.1"/>
    </source>
</evidence>
<sequence length="193" mass="21411">MSDIEVWNVTYREFQKCADKLTAEIDRLTIQTRNSRSILDSSGKIATNIEVLAQQIQDQVKKAEQGWAKGDEIAERAAMRASSAAMTGIEAAVEPLIARLSETASSAEKTVIKMNISAKSTRRSVYYLTAGFLFINLLVVGAGSYWLKSYVSKESDNEIDARLFAKLLINATPKEKTQMLQILDRKADIKSGQ</sequence>
<reference evidence="2 3" key="1">
    <citation type="submission" date="2016-10" db="EMBL/GenBank/DDBJ databases">
        <title>Comparative genome analysis of multiple Pseudomonas spp. focuses on biocontrol and plant growth promoting traits.</title>
        <authorList>
            <person name="Tao X.-Y."/>
            <person name="Taylor C.G."/>
        </authorList>
    </citation>
    <scope>NUCLEOTIDE SEQUENCE [LARGE SCALE GENOMIC DNA]</scope>
    <source>
        <strain evidence="2 3">24D3</strain>
    </source>
</reference>